<evidence type="ECO:0000313" key="6">
    <source>
        <dbReference type="Proteomes" id="UP001209854"/>
    </source>
</evidence>
<keyword evidence="6" id="KW-1185">Reference proteome</keyword>
<proteinExistence type="predicted"/>
<keyword evidence="3" id="KW-0862">Zinc</keyword>
<comment type="caution">
    <text evidence="5">The sequence shown here is derived from an EMBL/GenBank/DDBJ whole genome shotgun (WGS) entry which is preliminary data.</text>
</comment>
<dbReference type="SUPFAM" id="SSF57850">
    <property type="entry name" value="RING/U-box"/>
    <property type="match status" value="1"/>
</dbReference>
<dbReference type="PANTHER" id="PTHR22763">
    <property type="entry name" value="RING ZINC FINGER PROTEIN"/>
    <property type="match status" value="1"/>
</dbReference>
<dbReference type="Gene3D" id="3.30.40.10">
    <property type="entry name" value="Zinc/RING finger domain, C3HC4 (zinc finger)"/>
    <property type="match status" value="1"/>
</dbReference>
<evidence type="ECO:0000256" key="3">
    <source>
        <dbReference type="ARBA" id="ARBA00022833"/>
    </source>
</evidence>
<protein>
    <recommendedName>
        <fullName evidence="4">RING-type domain-containing protein</fullName>
    </recommendedName>
</protein>
<dbReference type="SMART" id="SM00744">
    <property type="entry name" value="RINGv"/>
    <property type="match status" value="1"/>
</dbReference>
<keyword evidence="2" id="KW-0863">Zinc-finger</keyword>
<evidence type="ECO:0000256" key="2">
    <source>
        <dbReference type="ARBA" id="ARBA00022771"/>
    </source>
</evidence>
<accession>A0ABT3MT58</accession>
<dbReference type="Proteomes" id="UP001209854">
    <property type="component" value="Unassembled WGS sequence"/>
</dbReference>
<sequence length="236" mass="25470">MSDDVCVICQEPFNNEVVEGLAHEKITLPCFETHVFGRSCLALWFDNGRHQTCPICRQRVSDEFAAGVSNRVENRSFYQRIIDAATNAGLSIFDSLETALRDPLVNIVLFGGSAWSLMMASGMSEEDTDTLTTVFNAATAGSIVGGVLRLNHLPVIRVLPHVELLSRLATGYAGMGALLDVAHQRQAIPDRPLIALSQTTASSMFGFGLGFSAAEAIHRLLGNRQGAVPNLPENNG</sequence>
<reference evidence="5 6" key="1">
    <citation type="submission" date="2022-10" db="EMBL/GenBank/DDBJ databases">
        <title>High-quality genome sequences of two octocoral-associated bacteria, Endozoicomonas euniceicola EF212 and Endozoicomonas gorgoniicola PS125.</title>
        <authorList>
            <person name="Chiou Y.-J."/>
            <person name="Chen Y.-H."/>
        </authorList>
    </citation>
    <scope>NUCLEOTIDE SEQUENCE [LARGE SCALE GENOMIC DNA]</scope>
    <source>
        <strain evidence="5 6">PS125</strain>
    </source>
</reference>
<dbReference type="InterPro" id="IPR013083">
    <property type="entry name" value="Znf_RING/FYVE/PHD"/>
</dbReference>
<evidence type="ECO:0000259" key="4">
    <source>
        <dbReference type="PROSITE" id="PS50089"/>
    </source>
</evidence>
<evidence type="ECO:0000313" key="5">
    <source>
        <dbReference type="EMBL" id="MCW7552533.1"/>
    </source>
</evidence>
<keyword evidence="1" id="KW-0479">Metal-binding</keyword>
<organism evidence="5 6">
    <name type="scientific">Endozoicomonas gorgoniicola</name>
    <dbReference type="NCBI Taxonomy" id="1234144"/>
    <lineage>
        <taxon>Bacteria</taxon>
        <taxon>Pseudomonadati</taxon>
        <taxon>Pseudomonadota</taxon>
        <taxon>Gammaproteobacteria</taxon>
        <taxon>Oceanospirillales</taxon>
        <taxon>Endozoicomonadaceae</taxon>
        <taxon>Endozoicomonas</taxon>
    </lineage>
</organism>
<evidence type="ECO:0000256" key="1">
    <source>
        <dbReference type="ARBA" id="ARBA00022723"/>
    </source>
</evidence>
<feature type="domain" description="RING-type" evidence="4">
    <location>
        <begin position="6"/>
        <end position="57"/>
    </location>
</feature>
<dbReference type="EMBL" id="JAPFCC010000001">
    <property type="protein sequence ID" value="MCW7552533.1"/>
    <property type="molecule type" value="Genomic_DNA"/>
</dbReference>
<name>A0ABT3MT58_9GAMM</name>
<gene>
    <name evidence="5" type="ORF">NX722_07705</name>
</gene>
<dbReference type="InterPro" id="IPR001841">
    <property type="entry name" value="Znf_RING"/>
</dbReference>
<dbReference type="InterPro" id="IPR011016">
    <property type="entry name" value="Znf_RING-CH"/>
</dbReference>
<dbReference type="RefSeq" id="WP_262567486.1">
    <property type="nucleotide sequence ID" value="NZ_JAPFCC010000001.1"/>
</dbReference>
<dbReference type="PANTHER" id="PTHR22763:SF162">
    <property type="entry name" value="TRANSMEMBRANE E3 UBIQUITIN-PROTEIN LIGASE 1"/>
    <property type="match status" value="1"/>
</dbReference>
<dbReference type="Pfam" id="PF13639">
    <property type="entry name" value="zf-RING_2"/>
    <property type="match status" value="1"/>
</dbReference>
<dbReference type="PROSITE" id="PS50089">
    <property type="entry name" value="ZF_RING_2"/>
    <property type="match status" value="1"/>
</dbReference>
<dbReference type="InterPro" id="IPR050731">
    <property type="entry name" value="HRD1_E3_ubiq-ligases"/>
</dbReference>